<keyword evidence="2" id="KW-1185">Reference proteome</keyword>
<dbReference type="Gramene" id="Psat03G0203100-T1">
    <property type="protein sequence ID" value="KAI5426448.1"/>
    <property type="gene ID" value="KIW84_032031"/>
</dbReference>
<protein>
    <submittedName>
        <fullName evidence="1">Uncharacterized protein</fullName>
    </submittedName>
</protein>
<name>A0A9D4XS53_PEA</name>
<reference evidence="1 2" key="1">
    <citation type="journal article" date="2022" name="Nat. Genet.">
        <title>Improved pea reference genome and pan-genome highlight genomic features and evolutionary characteristics.</title>
        <authorList>
            <person name="Yang T."/>
            <person name="Liu R."/>
            <person name="Luo Y."/>
            <person name="Hu S."/>
            <person name="Wang D."/>
            <person name="Wang C."/>
            <person name="Pandey M.K."/>
            <person name="Ge S."/>
            <person name="Xu Q."/>
            <person name="Li N."/>
            <person name="Li G."/>
            <person name="Huang Y."/>
            <person name="Saxena R.K."/>
            <person name="Ji Y."/>
            <person name="Li M."/>
            <person name="Yan X."/>
            <person name="He Y."/>
            <person name="Liu Y."/>
            <person name="Wang X."/>
            <person name="Xiang C."/>
            <person name="Varshney R.K."/>
            <person name="Ding H."/>
            <person name="Gao S."/>
            <person name="Zong X."/>
        </authorList>
    </citation>
    <scope>NUCLEOTIDE SEQUENCE [LARGE SCALE GENOMIC DNA]</scope>
    <source>
        <strain evidence="1 2">cv. Zhongwan 6</strain>
    </source>
</reference>
<evidence type="ECO:0000313" key="2">
    <source>
        <dbReference type="Proteomes" id="UP001058974"/>
    </source>
</evidence>
<dbReference type="EMBL" id="JAMSHJ010000003">
    <property type="protein sequence ID" value="KAI5426448.1"/>
    <property type="molecule type" value="Genomic_DNA"/>
</dbReference>
<comment type="caution">
    <text evidence="1">The sequence shown here is derived from an EMBL/GenBank/DDBJ whole genome shotgun (WGS) entry which is preliminary data.</text>
</comment>
<organism evidence="1 2">
    <name type="scientific">Pisum sativum</name>
    <name type="common">Garden pea</name>
    <name type="synonym">Lathyrus oleraceus</name>
    <dbReference type="NCBI Taxonomy" id="3888"/>
    <lineage>
        <taxon>Eukaryota</taxon>
        <taxon>Viridiplantae</taxon>
        <taxon>Streptophyta</taxon>
        <taxon>Embryophyta</taxon>
        <taxon>Tracheophyta</taxon>
        <taxon>Spermatophyta</taxon>
        <taxon>Magnoliopsida</taxon>
        <taxon>eudicotyledons</taxon>
        <taxon>Gunneridae</taxon>
        <taxon>Pentapetalae</taxon>
        <taxon>rosids</taxon>
        <taxon>fabids</taxon>
        <taxon>Fabales</taxon>
        <taxon>Fabaceae</taxon>
        <taxon>Papilionoideae</taxon>
        <taxon>50 kb inversion clade</taxon>
        <taxon>NPAAA clade</taxon>
        <taxon>Hologalegina</taxon>
        <taxon>IRL clade</taxon>
        <taxon>Fabeae</taxon>
        <taxon>Lathyrus</taxon>
    </lineage>
</organism>
<sequence length="119" mass="13664">MTTRAQVTLTLMLYKIRAHNHTSSIPMEKSHLLYYFVEVREVDVAQIILNEIRTIVENGSKLGEKSNFPLALLGLIMGLCQRARMCIPSQAHEIIIGVMDDRYISRYCRQKPAITLDEE</sequence>
<dbReference type="Proteomes" id="UP001058974">
    <property type="component" value="Chromosome 3"/>
</dbReference>
<gene>
    <name evidence="1" type="ORF">KIW84_032031</name>
</gene>
<dbReference type="AlphaFoldDB" id="A0A9D4XS53"/>
<evidence type="ECO:0000313" key="1">
    <source>
        <dbReference type="EMBL" id="KAI5426448.1"/>
    </source>
</evidence>
<proteinExistence type="predicted"/>
<accession>A0A9D4XS53</accession>